<name>A0A2B7XHQ6_POLH7</name>
<proteinExistence type="predicted"/>
<dbReference type="GO" id="GO:0005737">
    <property type="term" value="C:cytoplasm"/>
    <property type="evidence" value="ECO:0007669"/>
    <property type="project" value="TreeGrafter"/>
</dbReference>
<dbReference type="InterPro" id="IPR005000">
    <property type="entry name" value="Aldolase/citrate-lyase_domain"/>
</dbReference>
<dbReference type="InterPro" id="IPR050251">
    <property type="entry name" value="HpcH-HpaI_aldolase"/>
</dbReference>
<feature type="domain" description="HpcH/HpaI aldolase/citrate lyase" evidence="3">
    <location>
        <begin position="36"/>
        <end position="262"/>
    </location>
</feature>
<keyword evidence="2" id="KW-0456">Lyase</keyword>
<dbReference type="SUPFAM" id="SSF51621">
    <property type="entry name" value="Phosphoenolpyruvate/pyruvate domain"/>
    <property type="match status" value="1"/>
</dbReference>
<dbReference type="PANTHER" id="PTHR30502:SF8">
    <property type="entry name" value="SYNTHASE, PUTATIVE-RELATED"/>
    <property type="match status" value="1"/>
</dbReference>
<reference evidence="4 5" key="1">
    <citation type="submission" date="2017-10" db="EMBL/GenBank/DDBJ databases">
        <title>Comparative genomics in systemic dimorphic fungi from Ajellomycetaceae.</title>
        <authorList>
            <person name="Munoz J.F."/>
            <person name="Mcewen J.G."/>
            <person name="Clay O.K."/>
            <person name="Cuomo C.A."/>
        </authorList>
    </citation>
    <scope>NUCLEOTIDE SEQUENCE [LARGE SCALE GENOMIC DNA]</scope>
    <source>
        <strain evidence="4 5">UAMH7299</strain>
    </source>
</reference>
<dbReference type="Gene3D" id="3.20.20.60">
    <property type="entry name" value="Phosphoenolpyruvate-binding domains"/>
    <property type="match status" value="1"/>
</dbReference>
<organism evidence="4 5">
    <name type="scientific">Polytolypa hystricis (strain UAMH7299)</name>
    <dbReference type="NCBI Taxonomy" id="1447883"/>
    <lineage>
        <taxon>Eukaryota</taxon>
        <taxon>Fungi</taxon>
        <taxon>Dikarya</taxon>
        <taxon>Ascomycota</taxon>
        <taxon>Pezizomycotina</taxon>
        <taxon>Eurotiomycetes</taxon>
        <taxon>Eurotiomycetidae</taxon>
        <taxon>Onygenales</taxon>
        <taxon>Onygenales incertae sedis</taxon>
        <taxon>Polytolypa</taxon>
    </lineage>
</organism>
<evidence type="ECO:0000313" key="5">
    <source>
        <dbReference type="Proteomes" id="UP000224634"/>
    </source>
</evidence>
<dbReference type="Proteomes" id="UP000224634">
    <property type="component" value="Unassembled WGS sequence"/>
</dbReference>
<dbReference type="AlphaFoldDB" id="A0A2B7XHQ6"/>
<evidence type="ECO:0000259" key="3">
    <source>
        <dbReference type="Pfam" id="PF03328"/>
    </source>
</evidence>
<dbReference type="EMBL" id="PDNA01000161">
    <property type="protein sequence ID" value="PGH08303.1"/>
    <property type="molecule type" value="Genomic_DNA"/>
</dbReference>
<dbReference type="STRING" id="1447883.A0A2B7XHQ6"/>
<keyword evidence="5" id="KW-1185">Reference proteome</keyword>
<dbReference type="InterPro" id="IPR040442">
    <property type="entry name" value="Pyrv_kinase-like_dom_sf"/>
</dbReference>
<dbReference type="GO" id="GO:0046872">
    <property type="term" value="F:metal ion binding"/>
    <property type="evidence" value="ECO:0007669"/>
    <property type="project" value="UniProtKB-KW"/>
</dbReference>
<evidence type="ECO:0000313" key="4">
    <source>
        <dbReference type="EMBL" id="PGH08303.1"/>
    </source>
</evidence>
<sequence>MYTDADAAATPSSTAGPPSFIEAVQSSDHPLLGALLALSDPTVAKLAGRAGFDWVMIDQEHSPYSMRQVTELVHAVQGSSGGKCLPLVRIPSHGTEYIKWALDSGAAGIIVPMVQTAEEMELIVQRALYPPRGMRSFGPYHAPFADASTRSFTDYYAKAQNRRIAILPILESREAVRNAEAILSVDGVTGAFIGPADLRLSYGLSPGSDGTELEFVEALNTICGIGKRLGKSIGSMGSTDIMARRRTEQGMKFLLVSFDYNAVVQGYKSHLETAKRATESTTSMI</sequence>
<dbReference type="Pfam" id="PF03328">
    <property type="entry name" value="HpcH_HpaI"/>
    <property type="match status" value="1"/>
</dbReference>
<dbReference type="GO" id="GO:0016832">
    <property type="term" value="F:aldehyde-lyase activity"/>
    <property type="evidence" value="ECO:0007669"/>
    <property type="project" value="TreeGrafter"/>
</dbReference>
<gene>
    <name evidence="4" type="ORF">AJ80_07899</name>
</gene>
<comment type="caution">
    <text evidence="4">The sequence shown here is derived from an EMBL/GenBank/DDBJ whole genome shotgun (WGS) entry which is preliminary data.</text>
</comment>
<evidence type="ECO:0000256" key="2">
    <source>
        <dbReference type="ARBA" id="ARBA00023239"/>
    </source>
</evidence>
<dbReference type="OrthoDB" id="1621678at2759"/>
<dbReference type="PANTHER" id="PTHR30502">
    <property type="entry name" value="2-KETO-3-DEOXY-L-RHAMNONATE ALDOLASE"/>
    <property type="match status" value="1"/>
</dbReference>
<evidence type="ECO:0000256" key="1">
    <source>
        <dbReference type="ARBA" id="ARBA00022723"/>
    </source>
</evidence>
<protein>
    <recommendedName>
        <fullName evidence="3">HpcH/HpaI aldolase/citrate lyase domain-containing protein</fullName>
    </recommendedName>
</protein>
<keyword evidence="1" id="KW-0479">Metal-binding</keyword>
<accession>A0A2B7XHQ6</accession>
<dbReference type="InterPro" id="IPR015813">
    <property type="entry name" value="Pyrv/PenolPyrv_kinase-like_dom"/>
</dbReference>